<feature type="signal peptide" evidence="1">
    <location>
        <begin position="1"/>
        <end position="19"/>
    </location>
</feature>
<name>A0ABP8ICK2_9GAMM</name>
<evidence type="ECO:0000256" key="1">
    <source>
        <dbReference type="SAM" id="SignalP"/>
    </source>
</evidence>
<dbReference type="RefSeq" id="WP_345291496.1">
    <property type="nucleotide sequence ID" value="NZ_BAABFV010000001.1"/>
</dbReference>
<proteinExistence type="predicted"/>
<comment type="caution">
    <text evidence="2">The sequence shown here is derived from an EMBL/GenBank/DDBJ whole genome shotgun (WGS) entry which is preliminary data.</text>
</comment>
<reference evidence="3" key="1">
    <citation type="journal article" date="2019" name="Int. J. Syst. Evol. Microbiol.">
        <title>The Global Catalogue of Microorganisms (GCM) 10K type strain sequencing project: providing services to taxonomists for standard genome sequencing and annotation.</title>
        <authorList>
            <consortium name="The Broad Institute Genomics Platform"/>
            <consortium name="The Broad Institute Genome Sequencing Center for Infectious Disease"/>
            <person name="Wu L."/>
            <person name="Ma J."/>
        </authorList>
    </citation>
    <scope>NUCLEOTIDE SEQUENCE [LARGE SCALE GENOMIC DNA]</scope>
    <source>
        <strain evidence="3">JCM 17728</strain>
    </source>
</reference>
<evidence type="ECO:0000313" key="2">
    <source>
        <dbReference type="EMBL" id="GAA4356058.1"/>
    </source>
</evidence>
<keyword evidence="1" id="KW-0732">Signal</keyword>
<accession>A0ABP8ICK2</accession>
<organism evidence="2 3">
    <name type="scientific">Kangiella marina</name>
    <dbReference type="NCBI Taxonomy" id="1079178"/>
    <lineage>
        <taxon>Bacteria</taxon>
        <taxon>Pseudomonadati</taxon>
        <taxon>Pseudomonadota</taxon>
        <taxon>Gammaproteobacteria</taxon>
        <taxon>Kangiellales</taxon>
        <taxon>Kangiellaceae</taxon>
        <taxon>Kangiella</taxon>
    </lineage>
</organism>
<sequence length="175" mass="19114">MKSLVAIALSSVLMMSASAHELPSTSLNSNQSVVIATSFSFNGSQIEDNYNDYSQFFDYEAWLDQKRVEQDLPPLKKGTCGDQMATAKTCGQVDHFYKAAMVGTFTCNAYASLHAASYPDGLTARFTAPTSFVDNMEAASGHHDYYDTAQGISFDCVYPSDTTTAEPAPKEYSKF</sequence>
<dbReference type="Proteomes" id="UP001501011">
    <property type="component" value="Unassembled WGS sequence"/>
</dbReference>
<feature type="chain" id="PRO_5045909465" evidence="1">
    <location>
        <begin position="20"/>
        <end position="175"/>
    </location>
</feature>
<protein>
    <submittedName>
        <fullName evidence="2">Uncharacterized protein</fullName>
    </submittedName>
</protein>
<keyword evidence="3" id="KW-1185">Reference proteome</keyword>
<gene>
    <name evidence="2" type="ORF">GCM10023151_03630</name>
</gene>
<evidence type="ECO:0000313" key="3">
    <source>
        <dbReference type="Proteomes" id="UP001501011"/>
    </source>
</evidence>
<dbReference type="EMBL" id="BAABFV010000001">
    <property type="protein sequence ID" value="GAA4356058.1"/>
    <property type="molecule type" value="Genomic_DNA"/>
</dbReference>